<feature type="domain" description="HTH araC/xylS-type" evidence="4">
    <location>
        <begin position="199"/>
        <end position="296"/>
    </location>
</feature>
<dbReference type="InterPro" id="IPR009057">
    <property type="entry name" value="Homeodomain-like_sf"/>
</dbReference>
<keyword evidence="6" id="KW-1185">Reference proteome</keyword>
<dbReference type="Gene3D" id="1.10.10.60">
    <property type="entry name" value="Homeodomain-like"/>
    <property type="match status" value="2"/>
</dbReference>
<evidence type="ECO:0000256" key="3">
    <source>
        <dbReference type="ARBA" id="ARBA00023163"/>
    </source>
</evidence>
<accession>A0A6B8RIX5</accession>
<reference evidence="6" key="1">
    <citation type="submission" date="2018-11" db="EMBL/GenBank/DDBJ databases">
        <title>Complete genome sequence of Paenibacillus sp. ML311-T8.</title>
        <authorList>
            <person name="Nam Y.-D."/>
            <person name="Kang J."/>
            <person name="Chung W.-H."/>
            <person name="Park Y.S."/>
        </authorList>
    </citation>
    <scope>NUCLEOTIDE SEQUENCE [LARGE SCALE GENOMIC DNA]</scope>
    <source>
        <strain evidence="6">ML311-T8</strain>
    </source>
</reference>
<dbReference type="PANTHER" id="PTHR43280:SF2">
    <property type="entry name" value="HTH-TYPE TRANSCRIPTIONAL REGULATOR EXSA"/>
    <property type="match status" value="1"/>
</dbReference>
<dbReference type="PROSITE" id="PS00041">
    <property type="entry name" value="HTH_ARAC_FAMILY_1"/>
    <property type="match status" value="1"/>
</dbReference>
<name>A0A6B8RIX5_9BACL</name>
<evidence type="ECO:0000313" key="6">
    <source>
        <dbReference type="Proteomes" id="UP000426246"/>
    </source>
</evidence>
<dbReference type="SMART" id="SM00342">
    <property type="entry name" value="HTH_ARAC"/>
    <property type="match status" value="1"/>
</dbReference>
<dbReference type="Pfam" id="PF12833">
    <property type="entry name" value="HTH_18"/>
    <property type="match status" value="1"/>
</dbReference>
<evidence type="ECO:0000256" key="2">
    <source>
        <dbReference type="ARBA" id="ARBA00023125"/>
    </source>
</evidence>
<dbReference type="Gene3D" id="2.60.120.10">
    <property type="entry name" value="Jelly Rolls"/>
    <property type="match status" value="1"/>
</dbReference>
<dbReference type="InterPro" id="IPR037923">
    <property type="entry name" value="HTH-like"/>
</dbReference>
<proteinExistence type="predicted"/>
<protein>
    <submittedName>
        <fullName evidence="5">AraC family transcriptional regulator</fullName>
    </submittedName>
</protein>
<dbReference type="Proteomes" id="UP000426246">
    <property type="component" value="Chromosome"/>
</dbReference>
<dbReference type="AlphaFoldDB" id="A0A6B8RIX5"/>
<dbReference type="OrthoDB" id="2549759at2"/>
<keyword evidence="2" id="KW-0238">DNA-binding</keyword>
<dbReference type="KEGG" id="ppsc:EHS13_14550"/>
<evidence type="ECO:0000259" key="4">
    <source>
        <dbReference type="PROSITE" id="PS01124"/>
    </source>
</evidence>
<dbReference type="SUPFAM" id="SSF51215">
    <property type="entry name" value="Regulatory protein AraC"/>
    <property type="match status" value="1"/>
</dbReference>
<organism evidence="5 6">
    <name type="scientific">Paenibacillus psychroresistens</name>
    <dbReference type="NCBI Taxonomy" id="1778678"/>
    <lineage>
        <taxon>Bacteria</taxon>
        <taxon>Bacillati</taxon>
        <taxon>Bacillota</taxon>
        <taxon>Bacilli</taxon>
        <taxon>Bacillales</taxon>
        <taxon>Paenibacillaceae</taxon>
        <taxon>Paenibacillus</taxon>
    </lineage>
</organism>
<dbReference type="RefSeq" id="WP_155701046.1">
    <property type="nucleotide sequence ID" value="NZ_CP034235.1"/>
</dbReference>
<dbReference type="GO" id="GO:0043565">
    <property type="term" value="F:sequence-specific DNA binding"/>
    <property type="evidence" value="ECO:0007669"/>
    <property type="project" value="InterPro"/>
</dbReference>
<dbReference type="PRINTS" id="PR00032">
    <property type="entry name" value="HTHARAC"/>
</dbReference>
<gene>
    <name evidence="5" type="ORF">EHS13_14550</name>
</gene>
<evidence type="ECO:0000256" key="1">
    <source>
        <dbReference type="ARBA" id="ARBA00023015"/>
    </source>
</evidence>
<dbReference type="EMBL" id="CP034235">
    <property type="protein sequence ID" value="QGQ96009.1"/>
    <property type="molecule type" value="Genomic_DNA"/>
</dbReference>
<dbReference type="InterPro" id="IPR018062">
    <property type="entry name" value="HTH_AraC-typ_CS"/>
</dbReference>
<keyword evidence="3" id="KW-0804">Transcription</keyword>
<dbReference type="InterPro" id="IPR003313">
    <property type="entry name" value="AraC-bd"/>
</dbReference>
<sequence>MVSLIEVGDLTGIRPVINFANLTTFAAGMRWGPRIIPDCQIIHVVSGSAEVTVSGARRIIVSGDTVFYGKDTPHQILVSPDQPCTFYSFHFSWDQVSAVPVHPHNVLPSAEWMCSSDDLEKQGPVYSVTMDGYGQVIIPHFFSIPKIENLMAPIVHEYVMAEAGYSFMMRGQLYLLLMEIIRGLMSNRIVGSEQSKKIAVVLEAMQNEPNRSWTTKQLARIGGYHPTYFAAIFKEAVGHAPKHFLILERIRLAKTLLLELDTIEATADKLGYSSVHYFSRHFKEVTGFTPSEYKKRSTFL</sequence>
<keyword evidence="1" id="KW-0805">Transcription regulation</keyword>
<dbReference type="PROSITE" id="PS01124">
    <property type="entry name" value="HTH_ARAC_FAMILY_2"/>
    <property type="match status" value="1"/>
</dbReference>
<evidence type="ECO:0000313" key="5">
    <source>
        <dbReference type="EMBL" id="QGQ96009.1"/>
    </source>
</evidence>
<dbReference type="InterPro" id="IPR014710">
    <property type="entry name" value="RmlC-like_jellyroll"/>
</dbReference>
<dbReference type="SUPFAM" id="SSF46689">
    <property type="entry name" value="Homeodomain-like"/>
    <property type="match status" value="2"/>
</dbReference>
<dbReference type="InterPro" id="IPR018060">
    <property type="entry name" value="HTH_AraC"/>
</dbReference>
<dbReference type="InterPro" id="IPR020449">
    <property type="entry name" value="Tscrpt_reg_AraC-type_HTH"/>
</dbReference>
<dbReference type="Pfam" id="PF02311">
    <property type="entry name" value="AraC_binding"/>
    <property type="match status" value="1"/>
</dbReference>
<dbReference type="GO" id="GO:0003700">
    <property type="term" value="F:DNA-binding transcription factor activity"/>
    <property type="evidence" value="ECO:0007669"/>
    <property type="project" value="InterPro"/>
</dbReference>
<dbReference type="PANTHER" id="PTHR43280">
    <property type="entry name" value="ARAC-FAMILY TRANSCRIPTIONAL REGULATOR"/>
    <property type="match status" value="1"/>
</dbReference>